<dbReference type="Gene3D" id="3.40.50.2000">
    <property type="entry name" value="Glycogen Phosphorylase B"/>
    <property type="match status" value="2"/>
</dbReference>
<gene>
    <name evidence="2" type="ORF">R3L15_03765</name>
    <name evidence="1" type="ORF">R3L16_03630</name>
</gene>
<evidence type="ECO:0000313" key="3">
    <source>
        <dbReference type="Proteomes" id="UP001368318"/>
    </source>
</evidence>
<keyword evidence="1" id="KW-0808">Transferase</keyword>
<protein>
    <submittedName>
        <fullName evidence="1">Glycosyltransferase</fullName>
        <ecNumber evidence="1">2.4.-.-</ecNumber>
    </submittedName>
</protein>
<dbReference type="SUPFAM" id="SSF53756">
    <property type="entry name" value="UDP-Glycosyltransferase/glycogen phosphorylase"/>
    <property type="match status" value="1"/>
</dbReference>
<keyword evidence="1" id="KW-0328">Glycosyltransferase</keyword>
<evidence type="ECO:0000313" key="1">
    <source>
        <dbReference type="EMBL" id="WXA03584.1"/>
    </source>
</evidence>
<dbReference type="EC" id="2.4.-.-" evidence="1"/>
<dbReference type="AlphaFoldDB" id="A0AAU6P156"/>
<accession>A0AAU6P156</accession>
<dbReference type="KEGG" id="mcaa:R3L15_03765"/>
<dbReference type="Pfam" id="PF13692">
    <property type="entry name" value="Glyco_trans_1_4"/>
    <property type="match status" value="1"/>
</dbReference>
<dbReference type="PANTHER" id="PTHR12526">
    <property type="entry name" value="GLYCOSYLTRANSFERASE"/>
    <property type="match status" value="1"/>
</dbReference>
<keyword evidence="3" id="KW-1185">Reference proteome</keyword>
<dbReference type="EMBL" id="CP136925">
    <property type="protein sequence ID" value="WXA13993.1"/>
    <property type="molecule type" value="Genomic_DNA"/>
</dbReference>
<reference evidence="1 3" key="1">
    <citation type="submission" date="2023-10" db="EMBL/GenBank/DDBJ databases">
        <title>Culture-based analysis of two novel bacteria associated with mangrove crab gills.</title>
        <authorList>
            <person name="Yang X."/>
            <person name="Garuglieri E."/>
            <person name="Van Goethem M.W."/>
            <person name="Fusi M."/>
            <person name="Marasco R."/>
            <person name="Daffonchio D.G."/>
        </authorList>
    </citation>
    <scope>NUCLEOTIDE SEQUENCE [LARGE SCALE GENOMIC DNA]</scope>
    <source>
        <strain evidence="2">UG2-1</strain>
        <strain evidence="1">UG2-2</strain>
        <strain evidence="3">UG2_2</strain>
    </source>
</reference>
<name>A0AAU6P156_9FLAO</name>
<dbReference type="GO" id="GO:0016757">
    <property type="term" value="F:glycosyltransferase activity"/>
    <property type="evidence" value="ECO:0007669"/>
    <property type="project" value="UniProtKB-KW"/>
</dbReference>
<proteinExistence type="predicted"/>
<dbReference type="Proteomes" id="UP001368318">
    <property type="component" value="Chromosome"/>
</dbReference>
<dbReference type="PANTHER" id="PTHR12526:SF630">
    <property type="entry name" value="GLYCOSYLTRANSFERASE"/>
    <property type="match status" value="1"/>
</dbReference>
<dbReference type="RefSeq" id="WP_338733320.1">
    <property type="nucleotide sequence ID" value="NZ_CP136924.1"/>
</dbReference>
<organism evidence="1 3">
    <name type="scientific">Mangrovimonas cancribranchiae</name>
    <dbReference type="NCBI Taxonomy" id="3080055"/>
    <lineage>
        <taxon>Bacteria</taxon>
        <taxon>Pseudomonadati</taxon>
        <taxon>Bacteroidota</taxon>
        <taxon>Flavobacteriia</taxon>
        <taxon>Flavobacteriales</taxon>
        <taxon>Flavobacteriaceae</taxon>
        <taxon>Mangrovimonas</taxon>
    </lineage>
</organism>
<dbReference type="EMBL" id="CP136924">
    <property type="protein sequence ID" value="WXA03584.1"/>
    <property type="molecule type" value="Genomic_DNA"/>
</dbReference>
<evidence type="ECO:0000313" key="2">
    <source>
        <dbReference type="EMBL" id="WXA13993.1"/>
    </source>
</evidence>
<sequence>MKRMLFISINDHVPWGGSEELWSKTSLELHSSSDVNVLVKWWPEKPQPIKLLKQNGVKVFYKGHCTLSFKEKIKKKLFRIKPKVKHDLDRKGLESLDLVVISLGNHLDTKLFYYTDYLEKNNIPFVLVYQLVTDLRGCKDEPINRFKETLLKARKLYTLSKDNTEKLKLQFAHNFENIEQINNPFNFEAKQLPFKNKNSSGFCLALVGAYNSLHKGHDVLLKVLSQDKWKQRELVVNLYGSGHNEEHIKRLVEMYGLTQQVIFNGFVADKEDIWRVNQGCIMPSRMEGQSLAMLEAMSYGRMVISTAVGGAPELIDDNITGFLALAATVPLVDDALERAWEKRNTWDEIGKLSRAKLYDVITEDPVNTFSKKLKALLV</sequence>